<keyword evidence="7" id="KW-1185">Reference proteome</keyword>
<dbReference type="GO" id="GO:0003677">
    <property type="term" value="F:DNA binding"/>
    <property type="evidence" value="ECO:0007669"/>
    <property type="project" value="UniProtKB-KW"/>
</dbReference>
<dbReference type="InterPro" id="IPR011010">
    <property type="entry name" value="DNA_brk_join_enz"/>
</dbReference>
<dbReference type="InterPro" id="IPR038488">
    <property type="entry name" value="Integrase_DNA-bd_sf"/>
</dbReference>
<dbReference type="RefSeq" id="WP_211325805.1">
    <property type="nucleotide sequence ID" value="NZ_QXDC01000002.1"/>
</dbReference>
<evidence type="ECO:0000256" key="1">
    <source>
        <dbReference type="ARBA" id="ARBA00008857"/>
    </source>
</evidence>
<name>A0A397PE40_9SPHN</name>
<feature type="domain" description="Integrase DNA-binding" evidence="5">
    <location>
        <begin position="24"/>
        <end position="111"/>
    </location>
</feature>
<dbReference type="InterPro" id="IPR025166">
    <property type="entry name" value="Integrase_DNA_bind_dom"/>
</dbReference>
<keyword evidence="4" id="KW-0233">DNA recombination</keyword>
<sequence>MARRQAKQTEATPSTKGGSLRFLLTDRSIAHLPYAARGQYFAFDEKLAGFHVVVGRKRKTFMVRGDIRVEGKRGATVRVTVGDCSKITVAKARTVAEGYLSEIHQGRHPRPEGLKRKSRVAELAEVQPENEVAADGPTLRQAWERYKAALIKKGRGERTIAGYEDHVVRVLKVWLDKPIKELAEDPDLVARKHDALTESSGPYGANGTMRTLRAIYNHAWLKNKKVLPRDNPVDAVDWNKERRRNSGMGIAELPGWFTELAQLDNPIRREFHLLTLLSASRTDALKKARLKHLNLRRRILHIPAPKGGEDRAFDIPLSREMIRSIIRVIRFGRAQHPVEARLWLFPAESEAGHIANTQEERSNLSKWGNDLRQTYRTLATVAKVNGVDSKLLMNHAIPGVNEGYITREKILEDHLREQQQAITNIIFGAIHDLHAKSGPVRTWLRPRAAQFQIAAAEETMRAYVHLDEVRRKKARAAREGALI</sequence>
<evidence type="ECO:0000256" key="4">
    <source>
        <dbReference type="ARBA" id="ARBA00023172"/>
    </source>
</evidence>
<dbReference type="SUPFAM" id="SSF56349">
    <property type="entry name" value="DNA breaking-rejoining enzymes"/>
    <property type="match status" value="1"/>
</dbReference>
<evidence type="ECO:0000259" key="5">
    <source>
        <dbReference type="Pfam" id="PF13356"/>
    </source>
</evidence>
<dbReference type="EMBL" id="QXDC01000002">
    <property type="protein sequence ID" value="RIA46673.1"/>
    <property type="molecule type" value="Genomic_DNA"/>
</dbReference>
<dbReference type="GO" id="GO:0006310">
    <property type="term" value="P:DNA recombination"/>
    <property type="evidence" value="ECO:0007669"/>
    <property type="project" value="UniProtKB-KW"/>
</dbReference>
<comment type="similarity">
    <text evidence="1">Belongs to the 'phage' integrase family.</text>
</comment>
<keyword evidence="3" id="KW-0238">DNA-binding</keyword>
<dbReference type="PANTHER" id="PTHR30629:SF2">
    <property type="entry name" value="PROPHAGE INTEGRASE INTS-RELATED"/>
    <property type="match status" value="1"/>
</dbReference>
<evidence type="ECO:0000313" key="6">
    <source>
        <dbReference type="EMBL" id="RIA46673.1"/>
    </source>
</evidence>
<dbReference type="Gene3D" id="1.10.150.130">
    <property type="match status" value="1"/>
</dbReference>
<dbReference type="PANTHER" id="PTHR30629">
    <property type="entry name" value="PROPHAGE INTEGRASE"/>
    <property type="match status" value="1"/>
</dbReference>
<reference evidence="6 7" key="1">
    <citation type="submission" date="2018-08" db="EMBL/GenBank/DDBJ databases">
        <title>Genomic Encyclopedia of Type Strains, Phase IV (KMG-IV): sequencing the most valuable type-strain genomes for metagenomic binning, comparative biology and taxonomic classification.</title>
        <authorList>
            <person name="Goeker M."/>
        </authorList>
    </citation>
    <scope>NUCLEOTIDE SEQUENCE [LARGE SCALE GENOMIC DNA]</scope>
    <source>
        <strain evidence="6 7">DSM 25527</strain>
    </source>
</reference>
<comment type="caution">
    <text evidence="6">The sequence shown here is derived from an EMBL/GenBank/DDBJ whole genome shotgun (WGS) entry which is preliminary data.</text>
</comment>
<dbReference type="AlphaFoldDB" id="A0A397PE40"/>
<dbReference type="Gene3D" id="3.30.160.390">
    <property type="entry name" value="Integrase, DNA-binding domain"/>
    <property type="match status" value="1"/>
</dbReference>
<dbReference type="InterPro" id="IPR013762">
    <property type="entry name" value="Integrase-like_cat_sf"/>
</dbReference>
<organism evidence="6 7">
    <name type="scientific">Hephaestia caeni</name>
    <dbReference type="NCBI Taxonomy" id="645617"/>
    <lineage>
        <taxon>Bacteria</taxon>
        <taxon>Pseudomonadati</taxon>
        <taxon>Pseudomonadota</taxon>
        <taxon>Alphaproteobacteria</taxon>
        <taxon>Sphingomonadales</taxon>
        <taxon>Sphingomonadaceae</taxon>
        <taxon>Hephaestia</taxon>
    </lineage>
</organism>
<gene>
    <name evidence="6" type="ORF">DFR49_1221</name>
</gene>
<evidence type="ECO:0000256" key="3">
    <source>
        <dbReference type="ARBA" id="ARBA00023125"/>
    </source>
</evidence>
<dbReference type="Proteomes" id="UP000266568">
    <property type="component" value="Unassembled WGS sequence"/>
</dbReference>
<evidence type="ECO:0000313" key="7">
    <source>
        <dbReference type="Proteomes" id="UP000266568"/>
    </source>
</evidence>
<evidence type="ECO:0000256" key="2">
    <source>
        <dbReference type="ARBA" id="ARBA00022908"/>
    </source>
</evidence>
<protein>
    <submittedName>
        <fullName evidence="6">Uncharacterized protein DUF4102</fullName>
    </submittedName>
</protein>
<proteinExistence type="inferred from homology"/>
<accession>A0A397PE40</accession>
<keyword evidence="2" id="KW-0229">DNA integration</keyword>
<dbReference type="Gene3D" id="1.10.443.10">
    <property type="entry name" value="Intergrase catalytic core"/>
    <property type="match status" value="1"/>
</dbReference>
<dbReference type="Pfam" id="PF13356">
    <property type="entry name" value="Arm-DNA-bind_3"/>
    <property type="match status" value="1"/>
</dbReference>
<dbReference type="GO" id="GO:0015074">
    <property type="term" value="P:DNA integration"/>
    <property type="evidence" value="ECO:0007669"/>
    <property type="project" value="UniProtKB-KW"/>
</dbReference>
<dbReference type="InterPro" id="IPR010998">
    <property type="entry name" value="Integrase_recombinase_N"/>
</dbReference>
<dbReference type="InterPro" id="IPR050808">
    <property type="entry name" value="Phage_Integrase"/>
</dbReference>